<dbReference type="OrthoDB" id="6147533at2759"/>
<dbReference type="AlphaFoldDB" id="A0A3P7M471"/>
<reference evidence="1 2" key="1">
    <citation type="submission" date="2018-11" db="EMBL/GenBank/DDBJ databases">
        <authorList>
            <consortium name="Pathogen Informatics"/>
        </authorList>
    </citation>
    <scope>NUCLEOTIDE SEQUENCE [LARGE SCALE GENOMIC DNA]</scope>
</reference>
<evidence type="ECO:0000313" key="1">
    <source>
        <dbReference type="EMBL" id="VDN13081.1"/>
    </source>
</evidence>
<evidence type="ECO:0000313" key="2">
    <source>
        <dbReference type="Proteomes" id="UP000281553"/>
    </source>
</evidence>
<sequence>MDTMLTGTEEAVAYLEELIVIGSNLDEVSAESNIIQDGLRPDPDNSEAIKQMPPPADVSSLCPFLGLMSHYSSFLPEMYRLRHPMNQLRKKDSKLFWSRGRKQAFEGVRTC</sequence>
<organism evidence="1 2">
    <name type="scientific">Dibothriocephalus latus</name>
    <name type="common">Fish tapeworm</name>
    <name type="synonym">Diphyllobothrium latum</name>
    <dbReference type="NCBI Taxonomy" id="60516"/>
    <lineage>
        <taxon>Eukaryota</taxon>
        <taxon>Metazoa</taxon>
        <taxon>Spiralia</taxon>
        <taxon>Lophotrochozoa</taxon>
        <taxon>Platyhelminthes</taxon>
        <taxon>Cestoda</taxon>
        <taxon>Eucestoda</taxon>
        <taxon>Diphyllobothriidea</taxon>
        <taxon>Diphyllobothriidae</taxon>
        <taxon>Dibothriocephalus</taxon>
    </lineage>
</organism>
<dbReference type="InterPro" id="IPR043502">
    <property type="entry name" value="DNA/RNA_pol_sf"/>
</dbReference>
<dbReference type="SUPFAM" id="SSF56672">
    <property type="entry name" value="DNA/RNA polymerases"/>
    <property type="match status" value="1"/>
</dbReference>
<dbReference type="Gene3D" id="3.30.70.270">
    <property type="match status" value="1"/>
</dbReference>
<keyword evidence="2" id="KW-1185">Reference proteome</keyword>
<dbReference type="InterPro" id="IPR050951">
    <property type="entry name" value="Retrovirus_Pol_polyprotein"/>
</dbReference>
<dbReference type="PANTHER" id="PTHR37984">
    <property type="entry name" value="PROTEIN CBG26694"/>
    <property type="match status" value="1"/>
</dbReference>
<dbReference type="InterPro" id="IPR043128">
    <property type="entry name" value="Rev_trsase/Diguanyl_cyclase"/>
</dbReference>
<protein>
    <submittedName>
        <fullName evidence="1">Uncharacterized protein</fullName>
    </submittedName>
</protein>
<proteinExistence type="predicted"/>
<gene>
    <name evidence="1" type="ORF">DILT_LOCUS8912</name>
</gene>
<dbReference type="PANTHER" id="PTHR37984:SF5">
    <property type="entry name" value="PROTEIN NYNRIN-LIKE"/>
    <property type="match status" value="1"/>
</dbReference>
<name>A0A3P7M471_DIBLA</name>
<accession>A0A3P7M471</accession>
<dbReference type="Proteomes" id="UP000281553">
    <property type="component" value="Unassembled WGS sequence"/>
</dbReference>
<dbReference type="EMBL" id="UYRU01055529">
    <property type="protein sequence ID" value="VDN13081.1"/>
    <property type="molecule type" value="Genomic_DNA"/>
</dbReference>